<name>A0ABY4G927_9BACT</name>
<keyword evidence="2" id="KW-1185">Reference proteome</keyword>
<accession>A0ABY4G927</accession>
<evidence type="ECO:0000313" key="1">
    <source>
        <dbReference type="EMBL" id="UOQ67084.1"/>
    </source>
</evidence>
<gene>
    <name evidence="1" type="ORF">MUN86_04025</name>
</gene>
<sequence>MSVVTNLIIAFSTSEGEENIIAQLRRFTHHNSPFYIVSARDEKLPQDWYGGSKRLECSLLIGAYNHLNLNELISFMRTMKWEAPEWAQLIVREEEDFKFRIVDLFPEEQ</sequence>
<dbReference type="EMBL" id="CP095061">
    <property type="protein sequence ID" value="UOQ67084.1"/>
    <property type="molecule type" value="Genomic_DNA"/>
</dbReference>
<reference evidence="1" key="1">
    <citation type="submission" date="2022-04" db="EMBL/GenBank/DDBJ databases">
        <title>Hymenobacter sp. isolated from the air.</title>
        <authorList>
            <person name="Won M."/>
            <person name="Lee C.-M."/>
            <person name="Woen H.-Y."/>
            <person name="Kwon S.-W."/>
        </authorList>
    </citation>
    <scope>NUCLEOTIDE SEQUENCE</scope>
    <source>
        <strain evidence="1">5420S-77</strain>
    </source>
</reference>
<proteinExistence type="predicted"/>
<organism evidence="1 2">
    <name type="scientific">Hymenobacter volaticus</name>
    <dbReference type="NCBI Taxonomy" id="2932254"/>
    <lineage>
        <taxon>Bacteria</taxon>
        <taxon>Pseudomonadati</taxon>
        <taxon>Bacteroidota</taxon>
        <taxon>Cytophagia</taxon>
        <taxon>Cytophagales</taxon>
        <taxon>Hymenobacteraceae</taxon>
        <taxon>Hymenobacter</taxon>
    </lineage>
</organism>
<protein>
    <submittedName>
        <fullName evidence="1">Uncharacterized protein</fullName>
    </submittedName>
</protein>
<dbReference type="RefSeq" id="WP_245122046.1">
    <property type="nucleotide sequence ID" value="NZ_CP095061.1"/>
</dbReference>
<dbReference type="Proteomes" id="UP000830401">
    <property type="component" value="Chromosome"/>
</dbReference>
<evidence type="ECO:0000313" key="2">
    <source>
        <dbReference type="Proteomes" id="UP000830401"/>
    </source>
</evidence>